<reference evidence="2 3" key="1">
    <citation type="journal article" date="2024" name="Nat. Commun.">
        <title>Phylogenomics reveals the evolutionary origins of lichenization in chlorophyte algae.</title>
        <authorList>
            <person name="Puginier C."/>
            <person name="Libourel C."/>
            <person name="Otte J."/>
            <person name="Skaloud P."/>
            <person name="Haon M."/>
            <person name="Grisel S."/>
            <person name="Petersen M."/>
            <person name="Berrin J.G."/>
            <person name="Delaux P.M."/>
            <person name="Dal Grande F."/>
            <person name="Keller J."/>
        </authorList>
    </citation>
    <scope>NUCLEOTIDE SEQUENCE [LARGE SCALE GENOMIC DNA]</scope>
    <source>
        <strain evidence="2 3">SAG 2043</strain>
    </source>
</reference>
<evidence type="ECO:0000256" key="1">
    <source>
        <dbReference type="SAM" id="MobiDB-lite"/>
    </source>
</evidence>
<name>A0AAW1Q0Y9_9CHLO</name>
<dbReference type="EMBL" id="JALJOR010000007">
    <property type="protein sequence ID" value="KAK9814387.1"/>
    <property type="molecule type" value="Genomic_DNA"/>
</dbReference>
<proteinExistence type="predicted"/>
<dbReference type="AlphaFoldDB" id="A0AAW1Q0Y9"/>
<evidence type="ECO:0000313" key="2">
    <source>
        <dbReference type="EMBL" id="KAK9814387.1"/>
    </source>
</evidence>
<feature type="region of interest" description="Disordered" evidence="1">
    <location>
        <begin position="30"/>
        <end position="75"/>
    </location>
</feature>
<dbReference type="Proteomes" id="UP001489004">
    <property type="component" value="Unassembled WGS sequence"/>
</dbReference>
<protein>
    <submittedName>
        <fullName evidence="2">Uncharacterized protein</fullName>
    </submittedName>
</protein>
<sequence length="363" mass="38272">MAQHKTVPMNPYLFTVEGFKSHSALPSLLLMQPGGSSPGRGSVCSSLNDSSSCSSGPARQASSSDTSEVSSLPVAEGAPADTAVQDDLPESAGLLPQQSAERGNARSHAHKGTKVGRPQQFPRLRQQDHAWFLQNAGKALEGADLKRFESLSARFAAEQRAYLDQTWRQGVADAARYNVLPGHAATQLEGSNGGSQRAGAGRLAGRAAPPSYRVFVGGACESAGWAAEQLTHSEGHAQPLPCDARAADAAAVFDLHSAHSGSGALDTDQVSFIPPRWEPSTPGVAQVPYTFPFNPASNAAGITRAAQRLVAHPPKKRRVRKLLPSAWTQMGTAADWDEVHPSAPLEATFSPDKYASLLAADEL</sequence>
<evidence type="ECO:0000313" key="3">
    <source>
        <dbReference type="Proteomes" id="UP001489004"/>
    </source>
</evidence>
<keyword evidence="3" id="KW-1185">Reference proteome</keyword>
<comment type="caution">
    <text evidence="2">The sequence shown here is derived from an EMBL/GenBank/DDBJ whole genome shotgun (WGS) entry which is preliminary data.</text>
</comment>
<gene>
    <name evidence="2" type="ORF">WJX72_005005</name>
</gene>
<accession>A0AAW1Q0Y9</accession>
<organism evidence="2 3">
    <name type="scientific">[Myrmecia] bisecta</name>
    <dbReference type="NCBI Taxonomy" id="41462"/>
    <lineage>
        <taxon>Eukaryota</taxon>
        <taxon>Viridiplantae</taxon>
        <taxon>Chlorophyta</taxon>
        <taxon>core chlorophytes</taxon>
        <taxon>Trebouxiophyceae</taxon>
        <taxon>Trebouxiales</taxon>
        <taxon>Trebouxiaceae</taxon>
        <taxon>Myrmecia</taxon>
    </lineage>
</organism>
<feature type="compositionally biased region" description="Low complexity" evidence="1">
    <location>
        <begin position="42"/>
        <end position="55"/>
    </location>
</feature>
<feature type="compositionally biased region" description="Polar residues" evidence="1">
    <location>
        <begin position="60"/>
        <end position="70"/>
    </location>
</feature>
<feature type="region of interest" description="Disordered" evidence="1">
    <location>
        <begin position="98"/>
        <end position="120"/>
    </location>
</feature>
<feature type="compositionally biased region" description="Basic residues" evidence="1">
    <location>
        <begin position="105"/>
        <end position="114"/>
    </location>
</feature>